<dbReference type="SUPFAM" id="SSF52540">
    <property type="entry name" value="P-loop containing nucleoside triphosphate hydrolases"/>
    <property type="match status" value="1"/>
</dbReference>
<evidence type="ECO:0000256" key="6">
    <source>
        <dbReference type="ARBA" id="ARBA00022840"/>
    </source>
</evidence>
<dbReference type="Pfam" id="PF00005">
    <property type="entry name" value="ABC_tran"/>
    <property type="match status" value="1"/>
</dbReference>
<feature type="domain" description="ABC transporter" evidence="11">
    <location>
        <begin position="353"/>
        <end position="579"/>
    </location>
</feature>
<dbReference type="InterPro" id="IPR011527">
    <property type="entry name" value="ABC1_TM_dom"/>
</dbReference>
<dbReference type="InterPro" id="IPR003439">
    <property type="entry name" value="ABC_transporter-like_ATP-bd"/>
</dbReference>
<dbReference type="CDD" id="cd18564">
    <property type="entry name" value="ABC_6TM_exporter_like"/>
    <property type="match status" value="1"/>
</dbReference>
<evidence type="ECO:0000259" key="12">
    <source>
        <dbReference type="PROSITE" id="PS50929"/>
    </source>
</evidence>
<keyword evidence="2" id="KW-0813">Transport</keyword>
<feature type="transmembrane region" description="Helical" evidence="10">
    <location>
        <begin position="264"/>
        <end position="281"/>
    </location>
</feature>
<evidence type="ECO:0000256" key="10">
    <source>
        <dbReference type="SAM" id="Phobius"/>
    </source>
</evidence>
<evidence type="ECO:0000259" key="11">
    <source>
        <dbReference type="PROSITE" id="PS50893"/>
    </source>
</evidence>
<protein>
    <submittedName>
        <fullName evidence="13">ATP-binding cassette subfamily B protein</fullName>
    </submittedName>
</protein>
<name>A0A7W4TQ96_KINRA</name>
<dbReference type="Pfam" id="PF00664">
    <property type="entry name" value="ABC_membrane"/>
    <property type="match status" value="1"/>
</dbReference>
<dbReference type="InterPro" id="IPR027417">
    <property type="entry name" value="P-loop_NTPase"/>
</dbReference>
<keyword evidence="3" id="KW-1003">Cell membrane</keyword>
<reference evidence="13 14" key="1">
    <citation type="submission" date="2020-08" db="EMBL/GenBank/DDBJ databases">
        <title>The Agave Microbiome: Exploring the role of microbial communities in plant adaptations to desert environments.</title>
        <authorList>
            <person name="Partida-Martinez L.P."/>
        </authorList>
    </citation>
    <scope>NUCLEOTIDE SEQUENCE [LARGE SCALE GENOMIC DNA]</scope>
    <source>
        <strain evidence="13 14">AS2.23</strain>
    </source>
</reference>
<evidence type="ECO:0000256" key="5">
    <source>
        <dbReference type="ARBA" id="ARBA00022741"/>
    </source>
</evidence>
<evidence type="ECO:0000256" key="8">
    <source>
        <dbReference type="ARBA" id="ARBA00023136"/>
    </source>
</evidence>
<dbReference type="GO" id="GO:0015421">
    <property type="term" value="F:ABC-type oligopeptide transporter activity"/>
    <property type="evidence" value="ECO:0007669"/>
    <property type="project" value="TreeGrafter"/>
</dbReference>
<reference evidence="13 14" key="2">
    <citation type="submission" date="2020-08" db="EMBL/GenBank/DDBJ databases">
        <authorList>
            <person name="Partida-Martinez L."/>
            <person name="Huntemann M."/>
            <person name="Clum A."/>
            <person name="Wang J."/>
            <person name="Palaniappan K."/>
            <person name="Ritter S."/>
            <person name="Chen I.-M."/>
            <person name="Stamatis D."/>
            <person name="Reddy T."/>
            <person name="O'Malley R."/>
            <person name="Daum C."/>
            <person name="Shapiro N."/>
            <person name="Ivanova N."/>
            <person name="Kyrpides N."/>
            <person name="Woyke T."/>
        </authorList>
    </citation>
    <scope>NUCLEOTIDE SEQUENCE [LARGE SCALE GENOMIC DNA]</scope>
    <source>
        <strain evidence="13 14">AS2.23</strain>
    </source>
</reference>
<keyword evidence="4 10" id="KW-0812">Transmembrane</keyword>
<organism evidence="13 14">
    <name type="scientific">Kineococcus radiotolerans</name>
    <dbReference type="NCBI Taxonomy" id="131568"/>
    <lineage>
        <taxon>Bacteria</taxon>
        <taxon>Bacillati</taxon>
        <taxon>Actinomycetota</taxon>
        <taxon>Actinomycetes</taxon>
        <taxon>Kineosporiales</taxon>
        <taxon>Kineosporiaceae</taxon>
        <taxon>Kineococcus</taxon>
    </lineage>
</organism>
<evidence type="ECO:0000256" key="4">
    <source>
        <dbReference type="ARBA" id="ARBA00022692"/>
    </source>
</evidence>
<dbReference type="InterPro" id="IPR003593">
    <property type="entry name" value="AAA+_ATPase"/>
</dbReference>
<comment type="caution">
    <text evidence="13">The sequence shown here is derived from an EMBL/GenBank/DDBJ whole genome shotgun (WGS) entry which is preliminary data.</text>
</comment>
<dbReference type="Gene3D" id="1.20.1560.10">
    <property type="entry name" value="ABC transporter type 1, transmembrane domain"/>
    <property type="match status" value="1"/>
</dbReference>
<dbReference type="SMART" id="SM00382">
    <property type="entry name" value="AAA"/>
    <property type="match status" value="1"/>
</dbReference>
<dbReference type="PROSITE" id="PS50929">
    <property type="entry name" value="ABC_TM1F"/>
    <property type="match status" value="1"/>
</dbReference>
<dbReference type="PANTHER" id="PTHR43394">
    <property type="entry name" value="ATP-DEPENDENT PERMEASE MDL1, MITOCHONDRIAL"/>
    <property type="match status" value="1"/>
</dbReference>
<keyword evidence="5" id="KW-0547">Nucleotide-binding</keyword>
<dbReference type="InterPro" id="IPR036640">
    <property type="entry name" value="ABC1_TM_sf"/>
</dbReference>
<dbReference type="PROSITE" id="PS00211">
    <property type="entry name" value="ABC_TRANSPORTER_1"/>
    <property type="match status" value="1"/>
</dbReference>
<comment type="similarity">
    <text evidence="9">Belongs to the ABC transporter superfamily. Lipid exporter (TC 3.A.1.106) family.</text>
</comment>
<evidence type="ECO:0000313" key="14">
    <source>
        <dbReference type="Proteomes" id="UP000533269"/>
    </source>
</evidence>
<dbReference type="EMBL" id="JACHVY010000004">
    <property type="protein sequence ID" value="MBB2903054.1"/>
    <property type="molecule type" value="Genomic_DNA"/>
</dbReference>
<dbReference type="Gene3D" id="3.40.50.300">
    <property type="entry name" value="P-loop containing nucleotide triphosphate hydrolases"/>
    <property type="match status" value="1"/>
</dbReference>
<evidence type="ECO:0000256" key="1">
    <source>
        <dbReference type="ARBA" id="ARBA00004651"/>
    </source>
</evidence>
<keyword evidence="8 10" id="KW-0472">Membrane</keyword>
<dbReference type="GO" id="GO:0005524">
    <property type="term" value="F:ATP binding"/>
    <property type="evidence" value="ECO:0007669"/>
    <property type="project" value="UniProtKB-KW"/>
</dbReference>
<dbReference type="InterPro" id="IPR017871">
    <property type="entry name" value="ABC_transporter-like_CS"/>
</dbReference>
<dbReference type="PROSITE" id="PS50893">
    <property type="entry name" value="ABC_TRANSPORTER_2"/>
    <property type="match status" value="1"/>
</dbReference>
<sequence>MSVPRGPLRRTVRLVAPHTRGSRGVAAGGLVALFGEVAFRLAEPWPLKVVIDHVVPAVAGGSTGPAGTTLRLVLLAGAAVVVLALGRAVCAYLTAVAFAVVGSRTTTRLRAEVHSRLLHAAPGFHSAARTGDLVTRVVSDVGRVQEAAITAGLPLLGSVVTFVAMTVVMVVLDPLLALAVVAVAPLLLLNGRSSGKRITDASRDQRRREGALAADASEAFAGIGLVQAYDLQDHHAEAFRAANDGSLRDGVKARRLAAGLERRVDVLVGVATAVVLVVGALRVVDGALSVGELVVFLTYLKAAFKPVRDLAKHTGRIARAAASGERVVDCLDRADPLPDEAGASGLRRVRGSVRFEGVRVERAPGRAVLDGADLVVHPGERVAVVGPSGTGKSTTLHLLLRLVDPVAGRVLLDGHDLTTLRRRAVRDHVAVVLQEPVLFAGTVRENVRLGRPGADDAAVERAVRDAGAHEFVTALPRGYDTVLAERGSSLSGGQRQRLAIARALVRDPGLLLLDEPTTGLDAASAATVLQALERLARGRTTLLVTHDASLLDRCDRVVELRDGKFTTVRAARRSEEGVLR</sequence>
<comment type="subcellular location">
    <subcellularLocation>
        <location evidence="1">Cell membrane</location>
        <topology evidence="1">Multi-pass membrane protein</topology>
    </subcellularLocation>
</comment>
<feature type="transmembrane region" description="Helical" evidence="10">
    <location>
        <begin position="162"/>
        <end position="189"/>
    </location>
</feature>
<proteinExistence type="inferred from homology"/>
<evidence type="ECO:0000256" key="3">
    <source>
        <dbReference type="ARBA" id="ARBA00022475"/>
    </source>
</evidence>
<dbReference type="AlphaFoldDB" id="A0A7W4TQ96"/>
<keyword evidence="6 13" id="KW-0067">ATP-binding</keyword>
<dbReference type="FunFam" id="3.40.50.300:FF:000299">
    <property type="entry name" value="ABC transporter ATP-binding protein/permease"/>
    <property type="match status" value="1"/>
</dbReference>
<feature type="transmembrane region" description="Helical" evidence="10">
    <location>
        <begin position="72"/>
        <end position="101"/>
    </location>
</feature>
<dbReference type="SUPFAM" id="SSF90123">
    <property type="entry name" value="ABC transporter transmembrane region"/>
    <property type="match status" value="1"/>
</dbReference>
<keyword evidence="7 10" id="KW-1133">Transmembrane helix</keyword>
<dbReference type="PANTHER" id="PTHR43394:SF1">
    <property type="entry name" value="ATP-BINDING CASSETTE SUB-FAMILY B MEMBER 10, MITOCHONDRIAL"/>
    <property type="match status" value="1"/>
</dbReference>
<dbReference type="RefSeq" id="WP_183392675.1">
    <property type="nucleotide sequence ID" value="NZ_JACHVY010000004.1"/>
</dbReference>
<evidence type="ECO:0000256" key="7">
    <source>
        <dbReference type="ARBA" id="ARBA00022989"/>
    </source>
</evidence>
<evidence type="ECO:0000313" key="13">
    <source>
        <dbReference type="EMBL" id="MBB2903054.1"/>
    </source>
</evidence>
<dbReference type="InterPro" id="IPR039421">
    <property type="entry name" value="Type_1_exporter"/>
</dbReference>
<gene>
    <name evidence="13" type="ORF">FHR75_003890</name>
</gene>
<dbReference type="GO" id="GO:0005886">
    <property type="term" value="C:plasma membrane"/>
    <property type="evidence" value="ECO:0007669"/>
    <property type="project" value="UniProtKB-SubCell"/>
</dbReference>
<feature type="domain" description="ABC transmembrane type-1" evidence="12">
    <location>
        <begin position="27"/>
        <end position="319"/>
    </location>
</feature>
<accession>A0A7W4TQ96</accession>
<evidence type="ECO:0000256" key="2">
    <source>
        <dbReference type="ARBA" id="ARBA00022448"/>
    </source>
</evidence>
<evidence type="ECO:0000256" key="9">
    <source>
        <dbReference type="ARBA" id="ARBA00061644"/>
    </source>
</evidence>
<dbReference type="GO" id="GO:0016887">
    <property type="term" value="F:ATP hydrolysis activity"/>
    <property type="evidence" value="ECO:0007669"/>
    <property type="project" value="InterPro"/>
</dbReference>
<dbReference type="Proteomes" id="UP000533269">
    <property type="component" value="Unassembled WGS sequence"/>
</dbReference>